<protein>
    <submittedName>
        <fullName evidence="2">Uncharacterized protein</fullName>
    </submittedName>
</protein>
<accession>A0A0F9EVB7</accession>
<dbReference type="AlphaFoldDB" id="A0A0F9EVB7"/>
<evidence type="ECO:0000256" key="1">
    <source>
        <dbReference type="SAM" id="Phobius"/>
    </source>
</evidence>
<gene>
    <name evidence="2" type="ORF">LCGC14_2028250</name>
</gene>
<proteinExistence type="predicted"/>
<keyword evidence="1" id="KW-0812">Transmembrane</keyword>
<comment type="caution">
    <text evidence="2">The sequence shown here is derived from an EMBL/GenBank/DDBJ whole genome shotgun (WGS) entry which is preliminary data.</text>
</comment>
<reference evidence="2" key="1">
    <citation type="journal article" date="2015" name="Nature">
        <title>Complex archaea that bridge the gap between prokaryotes and eukaryotes.</title>
        <authorList>
            <person name="Spang A."/>
            <person name="Saw J.H."/>
            <person name="Jorgensen S.L."/>
            <person name="Zaremba-Niedzwiedzka K."/>
            <person name="Martijn J."/>
            <person name="Lind A.E."/>
            <person name="van Eijk R."/>
            <person name="Schleper C."/>
            <person name="Guy L."/>
            <person name="Ettema T.J."/>
        </authorList>
    </citation>
    <scope>NUCLEOTIDE SEQUENCE</scope>
</reference>
<sequence length="355" mass="40654">MKKNLIKKIFLIGFLSITIFSAFLTPTTTAQVRTYNGADTERFPYHSMYPSEVYEVNLTFSYGPSFIVPRETIFRRKFVHGNESFLFWPNVFTSQKGYAVWGDSFEINATTGLVLRTQFDIQLAFYNASIPNVKYYSFLPVDINGFMSPITFNNVADSQKASGNYSFGIRYPNINSFHFWNTTNNYLTVNYTDDGILKEYQQRRDSDLLFFSISLMSQPARLPPEFSFTAEDDIANITSPNIKIDVDITDADNNNDGDTDTDYLYRIFDGSAWSNWTTIPALIDYDLGSVPSGNYDIIIEVKNMYGITQEQISIQYTKPTTEGIPGYSTILIAILLFFSASIILFRHQKKSKYHK</sequence>
<dbReference type="EMBL" id="LAZR01023561">
    <property type="protein sequence ID" value="KKL78098.1"/>
    <property type="molecule type" value="Genomic_DNA"/>
</dbReference>
<feature type="transmembrane region" description="Helical" evidence="1">
    <location>
        <begin position="324"/>
        <end position="345"/>
    </location>
</feature>
<keyword evidence="1" id="KW-1133">Transmembrane helix</keyword>
<organism evidence="2">
    <name type="scientific">marine sediment metagenome</name>
    <dbReference type="NCBI Taxonomy" id="412755"/>
    <lineage>
        <taxon>unclassified sequences</taxon>
        <taxon>metagenomes</taxon>
        <taxon>ecological metagenomes</taxon>
    </lineage>
</organism>
<evidence type="ECO:0000313" key="2">
    <source>
        <dbReference type="EMBL" id="KKL78098.1"/>
    </source>
</evidence>
<keyword evidence="1" id="KW-0472">Membrane</keyword>
<name>A0A0F9EVB7_9ZZZZ</name>